<evidence type="ECO:0000259" key="1">
    <source>
        <dbReference type="Pfam" id="PF06114"/>
    </source>
</evidence>
<dbReference type="EMBL" id="CP066310">
    <property type="protein sequence ID" value="QQE90246.1"/>
    <property type="molecule type" value="Genomic_DNA"/>
</dbReference>
<gene>
    <name evidence="2" type="ORF">GKQ51_08105</name>
</gene>
<dbReference type="Pfam" id="PF06114">
    <property type="entry name" value="Peptidase_M78"/>
    <property type="match status" value="1"/>
</dbReference>
<dbReference type="Proteomes" id="UP000596192">
    <property type="component" value="Chromosome"/>
</dbReference>
<feature type="domain" description="IrrE N-terminal-like" evidence="1">
    <location>
        <begin position="89"/>
        <end position="166"/>
    </location>
</feature>
<accession>A0AAP9YGC7</accession>
<dbReference type="RefSeq" id="WP_198867641.1">
    <property type="nucleotide sequence ID" value="NZ_CP066310.1"/>
</dbReference>
<dbReference type="Gene3D" id="1.10.10.2910">
    <property type="match status" value="1"/>
</dbReference>
<proteinExistence type="predicted"/>
<dbReference type="PANTHER" id="PTHR43236:SF1">
    <property type="entry name" value="BLL7220 PROTEIN"/>
    <property type="match status" value="1"/>
</dbReference>
<dbReference type="PANTHER" id="PTHR43236">
    <property type="entry name" value="ANTITOXIN HIGA1"/>
    <property type="match status" value="1"/>
</dbReference>
<evidence type="ECO:0000313" key="3">
    <source>
        <dbReference type="Proteomes" id="UP000596192"/>
    </source>
</evidence>
<reference evidence="2 3" key="1">
    <citation type="submission" date="2020-12" db="EMBL/GenBank/DDBJ databases">
        <title>Genomic Analysis and Response surface optimization of nitrogen-fixing conditions for A. chroococcum strain HR1, Isolation from rhizosphere soil.</title>
        <authorList>
            <person name="Li J."/>
            <person name="Yang H."/>
            <person name="Liu H."/>
            <person name="Wang C."/>
            <person name="Tian Y."/>
            <person name="Lu X.Y."/>
        </authorList>
    </citation>
    <scope>NUCLEOTIDE SEQUENCE [LARGE SCALE GENOMIC DNA]</scope>
    <source>
        <strain evidence="2 3">HR1</strain>
    </source>
</reference>
<dbReference type="InterPro" id="IPR052345">
    <property type="entry name" value="Rad_response_metalloprotease"/>
</dbReference>
<organism evidence="2 3">
    <name type="scientific">Azotobacter chroococcum</name>
    <dbReference type="NCBI Taxonomy" id="353"/>
    <lineage>
        <taxon>Bacteria</taxon>
        <taxon>Pseudomonadati</taxon>
        <taxon>Pseudomonadota</taxon>
        <taxon>Gammaproteobacteria</taxon>
        <taxon>Pseudomonadales</taxon>
        <taxon>Pseudomonadaceae</taxon>
        <taxon>Azotobacter</taxon>
    </lineage>
</organism>
<sequence>MSLHSFEVPPRSRNEILEVANVVRRELRIAENYFPIIEVLELVMPEILPGYVFGVKSHAEMGENHGLTVPVDSAIYLREDVYEGVIEGRGRDRFTACHELGHYLLHLKAQIKFHRSAGRLKAYVDSEWQANTFAAGLMMPTDRLVECQSLGEICARFGVSAKAAAYQNRVLAKDGKMRILN</sequence>
<evidence type="ECO:0000313" key="2">
    <source>
        <dbReference type="EMBL" id="QQE90246.1"/>
    </source>
</evidence>
<protein>
    <submittedName>
        <fullName evidence="2">ImmA/IrrE family metallo-endopeptidase</fullName>
    </submittedName>
</protein>
<name>A0AAP9YGC7_9GAMM</name>
<dbReference type="InterPro" id="IPR010359">
    <property type="entry name" value="IrrE_HExxH"/>
</dbReference>
<dbReference type="AlphaFoldDB" id="A0AAP9YGC7"/>